<protein>
    <submittedName>
        <fullName evidence="1">Uncharacterized protein</fullName>
    </submittedName>
</protein>
<dbReference type="EMBL" id="JAPUFD010000013">
    <property type="protein sequence ID" value="MDI1491152.1"/>
    <property type="molecule type" value="Genomic_DNA"/>
</dbReference>
<accession>A0AA43QS32</accession>
<evidence type="ECO:0000313" key="1">
    <source>
        <dbReference type="EMBL" id="MDI1491152.1"/>
    </source>
</evidence>
<organism evidence="1 2">
    <name type="scientific">Ramalina farinacea</name>
    <dbReference type="NCBI Taxonomy" id="258253"/>
    <lineage>
        <taxon>Eukaryota</taxon>
        <taxon>Fungi</taxon>
        <taxon>Dikarya</taxon>
        <taxon>Ascomycota</taxon>
        <taxon>Pezizomycotina</taxon>
        <taxon>Lecanoromycetes</taxon>
        <taxon>OSLEUM clade</taxon>
        <taxon>Lecanoromycetidae</taxon>
        <taxon>Lecanorales</taxon>
        <taxon>Lecanorineae</taxon>
        <taxon>Ramalinaceae</taxon>
        <taxon>Ramalina</taxon>
    </lineage>
</organism>
<proteinExistence type="predicted"/>
<dbReference type="AlphaFoldDB" id="A0AA43QS32"/>
<sequence length="432" mass="47419">MYDPLDEARQALKWHQAAGTLLGKTMSRMISNEQLGMMLGLLETQGALQNGMAKAILNIECQRMQRIRSSRQAGGWSSSLPLPPAIEDNRDRLPFPNYHANNRPTFEEHVPGPSPMAAPNTLWLAREYKLASLWDQMNDRPWASMEMNRLNDMRAQSETDDVDALTAGESQADIILDHLQEAVTASQKSSSNLWNESAMIEKVNEIVKKLDGVLSLVKNAESGASSKDNEDRFSGDSFVPLWTEIHDKYGSLEIAQFVLKGIDCMTRNIRLAFPAKQNQVEDRLATAKHLCEQIRSTVLAYAESWRPLLTDVALKQIARPGKSAGVKLQEDRTAIDLVDIVGDDFASSAHAVKPKKNTSLTGARLLQYKVLISSGSAEAVKSEMASRVKKIAASPVPNDDMVNSDGGGGMSIAAPRTITRLCSVSVAGDESR</sequence>
<gene>
    <name evidence="1" type="ORF">OHK93_002359</name>
</gene>
<dbReference type="Proteomes" id="UP001161017">
    <property type="component" value="Unassembled WGS sequence"/>
</dbReference>
<reference evidence="1" key="1">
    <citation type="journal article" date="2023" name="Genome Biol. Evol.">
        <title>First Whole Genome Sequence and Flow Cytometry Genome Size Data for the Lichen-Forming Fungus Ramalina farinacea (Ascomycota).</title>
        <authorList>
            <person name="Llewellyn T."/>
            <person name="Mian S."/>
            <person name="Hill R."/>
            <person name="Leitch I.J."/>
            <person name="Gaya E."/>
        </authorList>
    </citation>
    <scope>NUCLEOTIDE SEQUENCE</scope>
    <source>
        <strain evidence="1">LIQ254RAFAR</strain>
    </source>
</reference>
<name>A0AA43QS32_9LECA</name>
<comment type="caution">
    <text evidence="1">The sequence shown here is derived from an EMBL/GenBank/DDBJ whole genome shotgun (WGS) entry which is preliminary data.</text>
</comment>
<evidence type="ECO:0000313" key="2">
    <source>
        <dbReference type="Proteomes" id="UP001161017"/>
    </source>
</evidence>
<keyword evidence="2" id="KW-1185">Reference proteome</keyword>